<organism evidence="1 2">
    <name type="scientific">Aphis craccivora</name>
    <name type="common">Cowpea aphid</name>
    <dbReference type="NCBI Taxonomy" id="307492"/>
    <lineage>
        <taxon>Eukaryota</taxon>
        <taxon>Metazoa</taxon>
        <taxon>Ecdysozoa</taxon>
        <taxon>Arthropoda</taxon>
        <taxon>Hexapoda</taxon>
        <taxon>Insecta</taxon>
        <taxon>Pterygota</taxon>
        <taxon>Neoptera</taxon>
        <taxon>Paraneoptera</taxon>
        <taxon>Hemiptera</taxon>
        <taxon>Sternorrhyncha</taxon>
        <taxon>Aphidomorpha</taxon>
        <taxon>Aphidoidea</taxon>
        <taxon>Aphididae</taxon>
        <taxon>Aphidini</taxon>
        <taxon>Aphis</taxon>
        <taxon>Aphis</taxon>
    </lineage>
</organism>
<dbReference type="InterPro" id="IPR036397">
    <property type="entry name" value="RNaseH_sf"/>
</dbReference>
<dbReference type="InterPro" id="IPR012337">
    <property type="entry name" value="RNaseH-like_sf"/>
</dbReference>
<reference evidence="1 2" key="1">
    <citation type="submission" date="2019-08" db="EMBL/GenBank/DDBJ databases">
        <title>Whole genome of Aphis craccivora.</title>
        <authorList>
            <person name="Voronova N.V."/>
            <person name="Shulinski R.S."/>
            <person name="Bandarenka Y.V."/>
            <person name="Zhorov D.G."/>
            <person name="Warner D."/>
        </authorList>
    </citation>
    <scope>NUCLEOTIDE SEQUENCE [LARGE SCALE GENOMIC DNA]</scope>
    <source>
        <strain evidence="1">180601</strain>
        <tissue evidence="1">Whole Body</tissue>
    </source>
</reference>
<name>A0A6G0VQG9_APHCR</name>
<dbReference type="Proteomes" id="UP000478052">
    <property type="component" value="Unassembled WGS sequence"/>
</dbReference>
<comment type="caution">
    <text evidence="1">The sequence shown here is derived from an EMBL/GenBank/DDBJ whole genome shotgun (WGS) entry which is preliminary data.</text>
</comment>
<dbReference type="AlphaFoldDB" id="A0A6G0VQG9"/>
<dbReference type="PANTHER" id="PTHR47266">
    <property type="entry name" value="ENDONUCLEASE-RELATED"/>
    <property type="match status" value="1"/>
</dbReference>
<dbReference type="EMBL" id="VUJU01013179">
    <property type="protein sequence ID" value="KAF0705657.1"/>
    <property type="molecule type" value="Genomic_DNA"/>
</dbReference>
<dbReference type="OrthoDB" id="6618089at2759"/>
<feature type="non-terminal residue" evidence="1">
    <location>
        <position position="233"/>
    </location>
</feature>
<evidence type="ECO:0000313" key="2">
    <source>
        <dbReference type="Proteomes" id="UP000478052"/>
    </source>
</evidence>
<dbReference type="Gene3D" id="3.30.420.10">
    <property type="entry name" value="Ribonuclease H-like superfamily/Ribonuclease H"/>
    <property type="match status" value="2"/>
</dbReference>
<accession>A0A6G0VQG9</accession>
<dbReference type="InterPro" id="IPR052160">
    <property type="entry name" value="Gypsy_RT_Integrase-like"/>
</dbReference>
<proteinExistence type="predicted"/>
<dbReference type="GO" id="GO:0003676">
    <property type="term" value="F:nucleic acid binding"/>
    <property type="evidence" value="ECO:0007669"/>
    <property type="project" value="InterPro"/>
</dbReference>
<gene>
    <name evidence="1" type="ORF">FWK35_00035792</name>
</gene>
<keyword evidence="2" id="KW-1185">Reference proteome</keyword>
<dbReference type="SUPFAM" id="SSF53098">
    <property type="entry name" value="Ribonuclease H-like"/>
    <property type="match status" value="1"/>
</dbReference>
<evidence type="ECO:0000313" key="1">
    <source>
        <dbReference type="EMBL" id="KAF0705657.1"/>
    </source>
</evidence>
<protein>
    <submittedName>
        <fullName evidence="1">Transposon Ty3-I Gag-Pol polyprotein</fullName>
    </submittedName>
</protein>
<sequence length="233" mass="26022">MIKDTTDFIKSCISCQLLKIPVGKTSGLLQPIPIDSGKPLQRLTFDYLGPLPSSHGKKYLIVATCNATKVAFAKAVANATGAEIINFLMDLITSYGTNGMPELMNKIICNSLTHYVNKNQKDWVLYYKLVVFAYNTCPSSRLKISPFFLLHGIEANQQLDNKIIPNIDNFNLAKSLETLQEVKEKIPNIIRKEQQTQKLNYDKTFMILIIASAIAEEKISITISSGAFFNEVP</sequence>